<dbReference type="Proteomes" id="UP001152795">
    <property type="component" value="Unassembled WGS sequence"/>
</dbReference>
<proteinExistence type="predicted"/>
<name>A0A6S7GBY7_PARCT</name>
<evidence type="ECO:0000313" key="2">
    <source>
        <dbReference type="Proteomes" id="UP001152795"/>
    </source>
</evidence>
<sequence length="192" mass="21512">MLQQQLGMDVTPRYLQASDQTVLPTISGSICLTNQPSSATMSLAIQIQKQSNGCLSQRLEQVEKLDIPTGNLATKDTQQDQCGPSNSPHSSPTLAWFPWFPPWFPQLLEMLVDYSQLLPQRPNLISLPFEPERELQHKLHLTVCPVSTSAIAQRDFQPRLEEFSCPHGVRLPRNDILDRGAFGQVVSDAYSQ</sequence>
<organism evidence="1 2">
    <name type="scientific">Paramuricea clavata</name>
    <name type="common">Red gorgonian</name>
    <name type="synonym">Violescent sea-whip</name>
    <dbReference type="NCBI Taxonomy" id="317549"/>
    <lineage>
        <taxon>Eukaryota</taxon>
        <taxon>Metazoa</taxon>
        <taxon>Cnidaria</taxon>
        <taxon>Anthozoa</taxon>
        <taxon>Octocorallia</taxon>
        <taxon>Malacalcyonacea</taxon>
        <taxon>Plexauridae</taxon>
        <taxon>Paramuricea</taxon>
    </lineage>
</organism>
<evidence type="ECO:0000313" key="1">
    <source>
        <dbReference type="EMBL" id="CAB3982781.1"/>
    </source>
</evidence>
<gene>
    <name evidence="1" type="ORF">PACLA_8A041849</name>
</gene>
<dbReference type="AlphaFoldDB" id="A0A6S7GBY7"/>
<comment type="caution">
    <text evidence="1">The sequence shown here is derived from an EMBL/GenBank/DDBJ whole genome shotgun (WGS) entry which is preliminary data.</text>
</comment>
<protein>
    <submittedName>
        <fullName evidence="1">Uncharacterized protein</fullName>
    </submittedName>
</protein>
<reference evidence="1" key="1">
    <citation type="submission" date="2020-04" db="EMBL/GenBank/DDBJ databases">
        <authorList>
            <person name="Alioto T."/>
            <person name="Alioto T."/>
            <person name="Gomez Garrido J."/>
        </authorList>
    </citation>
    <scope>NUCLEOTIDE SEQUENCE</scope>
    <source>
        <strain evidence="1">A484AB</strain>
    </source>
</reference>
<accession>A0A6S7GBY7</accession>
<keyword evidence="2" id="KW-1185">Reference proteome</keyword>
<dbReference type="EMBL" id="CACRXK020000541">
    <property type="protein sequence ID" value="CAB3982781.1"/>
    <property type="molecule type" value="Genomic_DNA"/>
</dbReference>